<name>X0UE38_9ZZZZ</name>
<dbReference type="InterPro" id="IPR040738">
    <property type="entry name" value="LPD22"/>
</dbReference>
<dbReference type="AlphaFoldDB" id="X0UE38"/>
<gene>
    <name evidence="2" type="ORF">S01H1_26723</name>
</gene>
<comment type="caution">
    <text evidence="2">The sequence shown here is derived from an EMBL/GenBank/DDBJ whole genome shotgun (WGS) entry which is preliminary data.</text>
</comment>
<protein>
    <recommendedName>
        <fullName evidence="1">Large polyvalent protein associated domain-containing protein</fullName>
    </recommendedName>
</protein>
<dbReference type="EMBL" id="BARS01016216">
    <property type="protein sequence ID" value="GAF98667.1"/>
    <property type="molecule type" value="Genomic_DNA"/>
</dbReference>
<feature type="non-terminal residue" evidence="2">
    <location>
        <position position="223"/>
    </location>
</feature>
<sequence>MSELDFQKFSNRLRKDIAAQTATAVVSGTQSPNEAAEAIIIGQDLRLSPDVVLAAPDIFRQRQMEQAATTALDGAPKTQAWLRNNSINGPLAKDDLENLTWFEKHLAPTIEALGGGNDPIASISRKAGAGIQRFPAYPKVKRAFTDQQTINDIGKSVEDIYQEILSDLGTNALPSMRATARQTAQARFEMVDGLGPEDADRMRDDQAVDISDARSIFDAAAKV</sequence>
<proteinExistence type="predicted"/>
<evidence type="ECO:0000313" key="2">
    <source>
        <dbReference type="EMBL" id="GAF98667.1"/>
    </source>
</evidence>
<feature type="domain" description="Large polyvalent protein associated" evidence="1">
    <location>
        <begin position="21"/>
        <end position="109"/>
    </location>
</feature>
<organism evidence="2">
    <name type="scientific">marine sediment metagenome</name>
    <dbReference type="NCBI Taxonomy" id="412755"/>
    <lineage>
        <taxon>unclassified sequences</taxon>
        <taxon>metagenomes</taxon>
        <taxon>ecological metagenomes</taxon>
    </lineage>
</organism>
<evidence type="ECO:0000259" key="1">
    <source>
        <dbReference type="Pfam" id="PF18834"/>
    </source>
</evidence>
<reference evidence="2" key="1">
    <citation type="journal article" date="2014" name="Front. Microbiol.">
        <title>High frequency of phylogenetically diverse reductive dehalogenase-homologous genes in deep subseafloor sedimentary metagenomes.</title>
        <authorList>
            <person name="Kawai M."/>
            <person name="Futagami T."/>
            <person name="Toyoda A."/>
            <person name="Takaki Y."/>
            <person name="Nishi S."/>
            <person name="Hori S."/>
            <person name="Arai W."/>
            <person name="Tsubouchi T."/>
            <person name="Morono Y."/>
            <person name="Uchiyama I."/>
            <person name="Ito T."/>
            <person name="Fujiyama A."/>
            <person name="Inagaki F."/>
            <person name="Takami H."/>
        </authorList>
    </citation>
    <scope>NUCLEOTIDE SEQUENCE</scope>
    <source>
        <strain evidence="2">Expedition CK06-06</strain>
    </source>
</reference>
<dbReference type="Pfam" id="PF18834">
    <property type="entry name" value="LPD22"/>
    <property type="match status" value="1"/>
</dbReference>
<accession>X0UE38</accession>